<keyword evidence="3" id="KW-0813">Transport</keyword>
<feature type="transmembrane region" description="Helical" evidence="8">
    <location>
        <begin position="276"/>
        <end position="298"/>
    </location>
</feature>
<evidence type="ECO:0000256" key="5">
    <source>
        <dbReference type="ARBA" id="ARBA00022692"/>
    </source>
</evidence>
<feature type="transmembrane region" description="Helical" evidence="8">
    <location>
        <begin position="125"/>
        <end position="144"/>
    </location>
</feature>
<dbReference type="KEGG" id="mas:Mahau_0251"/>
<dbReference type="GO" id="GO:0015105">
    <property type="term" value="F:arsenite transmembrane transporter activity"/>
    <property type="evidence" value="ECO:0007669"/>
    <property type="project" value="InterPro"/>
</dbReference>
<reference evidence="11" key="1">
    <citation type="submission" date="2010-11" db="EMBL/GenBank/DDBJ databases">
        <title>The complete genome of Mahella australiensis DSM 15567.</title>
        <authorList>
            <consortium name="US DOE Joint Genome Institute (JGI-PGF)"/>
            <person name="Lucas S."/>
            <person name="Copeland A."/>
            <person name="Lapidus A."/>
            <person name="Bruce D."/>
            <person name="Goodwin L."/>
            <person name="Pitluck S."/>
            <person name="Kyrpides N."/>
            <person name="Mavromatis K."/>
            <person name="Pagani I."/>
            <person name="Ivanova N."/>
            <person name="Teshima H."/>
            <person name="Brettin T."/>
            <person name="Detter J.C."/>
            <person name="Han C."/>
            <person name="Tapia R."/>
            <person name="Land M."/>
            <person name="Hauser L."/>
            <person name="Markowitz V."/>
            <person name="Cheng J.-F."/>
            <person name="Hugenholtz P."/>
            <person name="Woyke T."/>
            <person name="Wu D."/>
            <person name="Spring S."/>
            <person name="Pukall R."/>
            <person name="Steenblock K."/>
            <person name="Schneider S."/>
            <person name="Klenk H.-P."/>
            <person name="Eisen J.A."/>
        </authorList>
    </citation>
    <scope>NUCLEOTIDE SEQUENCE [LARGE SCALE GENOMIC DNA]</scope>
    <source>
        <strain evidence="11">DSM 15567 / CIP 107919 / 50-1 BON</strain>
    </source>
</reference>
<feature type="transmembrane region" description="Helical" evidence="8">
    <location>
        <begin position="164"/>
        <end position="185"/>
    </location>
</feature>
<dbReference type="InterPro" id="IPR051475">
    <property type="entry name" value="Diverse_Ion_Transporter"/>
</dbReference>
<protein>
    <submittedName>
        <fullName evidence="10">Citrate transporter</fullName>
    </submittedName>
</protein>
<feature type="transmembrane region" description="Helical" evidence="8">
    <location>
        <begin position="49"/>
        <end position="74"/>
    </location>
</feature>
<comment type="subcellular location">
    <subcellularLocation>
        <location evidence="1">Cell membrane</location>
        <topology evidence="1">Multi-pass membrane protein</topology>
    </subcellularLocation>
</comment>
<dbReference type="HOGENOM" id="CLU_011920_4_0_9"/>
<feature type="transmembrane region" description="Helical" evidence="8">
    <location>
        <begin position="246"/>
        <end position="264"/>
    </location>
</feature>
<proteinExistence type="inferred from homology"/>
<evidence type="ECO:0000256" key="7">
    <source>
        <dbReference type="ARBA" id="ARBA00023136"/>
    </source>
</evidence>
<feature type="transmembrane region" description="Helical" evidence="8">
    <location>
        <begin position="216"/>
        <end position="234"/>
    </location>
</feature>
<evidence type="ECO:0000256" key="1">
    <source>
        <dbReference type="ARBA" id="ARBA00004651"/>
    </source>
</evidence>
<dbReference type="PRINTS" id="PR00758">
    <property type="entry name" value="ARSENICPUMP"/>
</dbReference>
<feature type="transmembrane region" description="Helical" evidence="8">
    <location>
        <begin position="20"/>
        <end position="37"/>
    </location>
</feature>
<dbReference type="Pfam" id="PF03600">
    <property type="entry name" value="CitMHS"/>
    <property type="match status" value="1"/>
</dbReference>
<organism evidence="10 11">
    <name type="scientific">Mahella australiensis (strain DSM 15567 / CIP 107919 / 50-1 BON)</name>
    <dbReference type="NCBI Taxonomy" id="697281"/>
    <lineage>
        <taxon>Bacteria</taxon>
        <taxon>Bacillati</taxon>
        <taxon>Bacillota</taxon>
        <taxon>Clostridia</taxon>
        <taxon>Thermoanaerobacterales</taxon>
        <taxon>Thermoanaerobacterales Family IV. Incertae Sedis</taxon>
        <taxon>Mahella</taxon>
    </lineage>
</organism>
<dbReference type="eggNOG" id="COG1055">
    <property type="taxonomic scope" value="Bacteria"/>
</dbReference>
<feature type="transmembrane region" description="Helical" evidence="8">
    <location>
        <begin position="342"/>
        <end position="363"/>
    </location>
</feature>
<dbReference type="AlphaFoldDB" id="F3ZX20"/>
<dbReference type="InterPro" id="IPR004680">
    <property type="entry name" value="Cit_transptr-like_dom"/>
</dbReference>
<sequence>MTIFVVTYALIISEKIHRSVIGIIGALVLIVFGILSFEQAIDYINWETIGLLMGMFTLVALLSEAGFFSFMALWTARLFHYKARLIFIAFPVLAALLAAFMDSVTVTLFLTLLTLRLCRLFKTDPVPFVIAEVMAANVGGAATLVGDPPNVIIGTIMGYSFSDFATNTGPIVIVAISVLMFYLYFTHRSLFGNDGEDIVNEDIKSMNPVSAIKSAFLLRLGLIAFAAAVAGLILKEPIKAWFGVEYNSAVAALLPASIALAFLGEHAHRIIDHLDYDILLFFMALFVIVGGLEATGAIEVMARWLVSLAGGSALGMIFLLLFGTGITSAVVDNVPLALAMAYIIKSISQAGGLALPLMVWTLALGVDIGGNMTPIGASANVVAYSLLKSKDTSVSWAYWLKEAVIPTLLVLGVCYGMLLLKLYTGWY</sequence>
<evidence type="ECO:0000256" key="8">
    <source>
        <dbReference type="SAM" id="Phobius"/>
    </source>
</evidence>
<keyword evidence="5 8" id="KW-0812">Transmembrane</keyword>
<feature type="transmembrane region" description="Helical" evidence="8">
    <location>
        <begin position="304"/>
        <end position="330"/>
    </location>
</feature>
<evidence type="ECO:0000313" key="11">
    <source>
        <dbReference type="Proteomes" id="UP000008457"/>
    </source>
</evidence>
<evidence type="ECO:0000313" key="10">
    <source>
        <dbReference type="EMBL" id="AEE95469.1"/>
    </source>
</evidence>
<reference evidence="10 11" key="2">
    <citation type="journal article" date="2011" name="Stand. Genomic Sci.">
        <title>Complete genome sequence of Mahella australiensis type strain (50-1 BON).</title>
        <authorList>
            <person name="Sikorski J."/>
            <person name="Teshima H."/>
            <person name="Nolan M."/>
            <person name="Lucas S."/>
            <person name="Hammon N."/>
            <person name="Deshpande S."/>
            <person name="Cheng J.F."/>
            <person name="Pitluck S."/>
            <person name="Liolios K."/>
            <person name="Pagani I."/>
            <person name="Ivanova N."/>
            <person name="Huntemann M."/>
            <person name="Mavromatis K."/>
            <person name="Ovchinikova G."/>
            <person name="Pati A."/>
            <person name="Tapia R."/>
            <person name="Han C."/>
            <person name="Goodwin L."/>
            <person name="Chen A."/>
            <person name="Palaniappan K."/>
            <person name="Land M."/>
            <person name="Hauser L."/>
            <person name="Ngatchou-Djao O.D."/>
            <person name="Rohde M."/>
            <person name="Pukall R."/>
            <person name="Spring S."/>
            <person name="Abt B."/>
            <person name="Goker M."/>
            <person name="Detter J.C."/>
            <person name="Woyke T."/>
            <person name="Bristow J."/>
            <person name="Markowitz V."/>
            <person name="Hugenholtz P."/>
            <person name="Eisen J.A."/>
            <person name="Kyrpides N.C."/>
            <person name="Klenk H.P."/>
            <person name="Lapidus A."/>
        </authorList>
    </citation>
    <scope>NUCLEOTIDE SEQUENCE [LARGE SCALE GENOMIC DNA]</scope>
    <source>
        <strain evidence="11">DSM 15567 / CIP 107919 / 50-1 BON</strain>
    </source>
</reference>
<feature type="transmembrane region" description="Helical" evidence="8">
    <location>
        <begin position="403"/>
        <end position="423"/>
    </location>
</feature>
<gene>
    <name evidence="10" type="ordered locus">Mahau_0251</name>
</gene>
<accession>F3ZX20</accession>
<evidence type="ECO:0000256" key="6">
    <source>
        <dbReference type="ARBA" id="ARBA00022989"/>
    </source>
</evidence>
<dbReference type="EMBL" id="CP002360">
    <property type="protein sequence ID" value="AEE95469.1"/>
    <property type="molecule type" value="Genomic_DNA"/>
</dbReference>
<dbReference type="PANTHER" id="PTHR43568">
    <property type="entry name" value="P PROTEIN"/>
    <property type="match status" value="1"/>
</dbReference>
<evidence type="ECO:0000256" key="2">
    <source>
        <dbReference type="ARBA" id="ARBA00009843"/>
    </source>
</evidence>
<dbReference type="PANTHER" id="PTHR43568:SF1">
    <property type="entry name" value="P PROTEIN"/>
    <property type="match status" value="1"/>
</dbReference>
<dbReference type="Proteomes" id="UP000008457">
    <property type="component" value="Chromosome"/>
</dbReference>
<evidence type="ECO:0000256" key="4">
    <source>
        <dbReference type="ARBA" id="ARBA00022475"/>
    </source>
</evidence>
<evidence type="ECO:0000259" key="9">
    <source>
        <dbReference type="Pfam" id="PF03600"/>
    </source>
</evidence>
<keyword evidence="11" id="KW-1185">Reference proteome</keyword>
<keyword evidence="4" id="KW-1003">Cell membrane</keyword>
<dbReference type="STRING" id="697281.Mahau_0251"/>
<keyword evidence="6 8" id="KW-1133">Transmembrane helix</keyword>
<evidence type="ECO:0000256" key="3">
    <source>
        <dbReference type="ARBA" id="ARBA00022448"/>
    </source>
</evidence>
<keyword evidence="7 8" id="KW-0472">Membrane</keyword>
<dbReference type="InterPro" id="IPR000802">
    <property type="entry name" value="Arsenical_pump_ArsB"/>
</dbReference>
<dbReference type="RefSeq" id="WP_013779902.1">
    <property type="nucleotide sequence ID" value="NC_015520.1"/>
</dbReference>
<feature type="transmembrane region" description="Helical" evidence="8">
    <location>
        <begin position="86"/>
        <end position="113"/>
    </location>
</feature>
<name>F3ZX20_MAHA5</name>
<dbReference type="GO" id="GO:0005886">
    <property type="term" value="C:plasma membrane"/>
    <property type="evidence" value="ECO:0007669"/>
    <property type="project" value="UniProtKB-SubCell"/>
</dbReference>
<comment type="similarity">
    <text evidence="2">Belongs to the CitM (TC 2.A.11) transporter family.</text>
</comment>
<feature type="domain" description="Citrate transporter-like" evidence="9">
    <location>
        <begin position="8"/>
        <end position="365"/>
    </location>
</feature>